<keyword evidence="2" id="KW-1185">Reference proteome</keyword>
<comment type="caution">
    <text evidence="1">The sequence shown here is derived from an EMBL/GenBank/DDBJ whole genome shotgun (WGS) entry which is preliminary data.</text>
</comment>
<name>A0AA88LYD5_CHASR</name>
<protein>
    <submittedName>
        <fullName evidence="1">Uncharacterized protein</fullName>
    </submittedName>
</protein>
<sequence>MEMRPIRICQSSASYSDPDSAEVSFLSLKHYRRAGNHPAELYFYCWTGLAAAPLQMELWLLQKAETKHTLPTLPINLPWVISLQAASLSKP</sequence>
<gene>
    <name evidence="1" type="ORF">Q5P01_020966</name>
</gene>
<proteinExistence type="predicted"/>
<organism evidence="1 2">
    <name type="scientific">Channa striata</name>
    <name type="common">Snakehead murrel</name>
    <name type="synonym">Ophicephalus striatus</name>
    <dbReference type="NCBI Taxonomy" id="64152"/>
    <lineage>
        <taxon>Eukaryota</taxon>
        <taxon>Metazoa</taxon>
        <taxon>Chordata</taxon>
        <taxon>Craniata</taxon>
        <taxon>Vertebrata</taxon>
        <taxon>Euteleostomi</taxon>
        <taxon>Actinopterygii</taxon>
        <taxon>Neopterygii</taxon>
        <taxon>Teleostei</taxon>
        <taxon>Neoteleostei</taxon>
        <taxon>Acanthomorphata</taxon>
        <taxon>Anabantaria</taxon>
        <taxon>Anabantiformes</taxon>
        <taxon>Channoidei</taxon>
        <taxon>Channidae</taxon>
        <taxon>Channa</taxon>
    </lineage>
</organism>
<evidence type="ECO:0000313" key="2">
    <source>
        <dbReference type="Proteomes" id="UP001187415"/>
    </source>
</evidence>
<dbReference type="EMBL" id="JAUPFM010000016">
    <property type="protein sequence ID" value="KAK2826752.1"/>
    <property type="molecule type" value="Genomic_DNA"/>
</dbReference>
<dbReference type="Proteomes" id="UP001187415">
    <property type="component" value="Unassembled WGS sequence"/>
</dbReference>
<reference evidence="1" key="1">
    <citation type="submission" date="2023-07" db="EMBL/GenBank/DDBJ databases">
        <title>Chromosome-level Genome Assembly of Striped Snakehead (Channa striata).</title>
        <authorList>
            <person name="Liu H."/>
        </authorList>
    </citation>
    <scope>NUCLEOTIDE SEQUENCE</scope>
    <source>
        <strain evidence="1">Gz</strain>
        <tissue evidence="1">Muscle</tissue>
    </source>
</reference>
<evidence type="ECO:0000313" key="1">
    <source>
        <dbReference type="EMBL" id="KAK2826752.1"/>
    </source>
</evidence>
<dbReference type="AlphaFoldDB" id="A0AA88LYD5"/>
<accession>A0AA88LYD5</accession>